<evidence type="ECO:0000256" key="5">
    <source>
        <dbReference type="ARBA" id="ARBA00022989"/>
    </source>
</evidence>
<evidence type="ECO:0000313" key="7">
    <source>
        <dbReference type="EMBL" id="RDL01538.1"/>
    </source>
</evidence>
<gene>
    <name evidence="7" type="ORF">DFP99_1444</name>
</gene>
<dbReference type="RefSeq" id="WP_070229592.1">
    <property type="nucleotide sequence ID" value="NZ_BJYO01000006.1"/>
</dbReference>
<dbReference type="PANTHER" id="PTHR23517:SF10">
    <property type="entry name" value="MAJOR FACILITATOR SUPERFAMILY (MFS) PROFILE DOMAIN-CONTAINING PROTEIN"/>
    <property type="match status" value="1"/>
</dbReference>
<dbReference type="PROSITE" id="PS50850">
    <property type="entry name" value="MFS"/>
    <property type="match status" value="1"/>
</dbReference>
<proteinExistence type="predicted"/>
<dbReference type="GO" id="GO:0022857">
    <property type="term" value="F:transmembrane transporter activity"/>
    <property type="evidence" value="ECO:0007669"/>
    <property type="project" value="InterPro"/>
</dbReference>
<reference evidence="7 8" key="1">
    <citation type="submission" date="2018-07" db="EMBL/GenBank/DDBJ databases">
        <title>Genomic Encyclopedia of Type Strains, Phase III (KMG-III): the genomes of soil and plant-associated and newly described type strains.</title>
        <authorList>
            <person name="Whitman W."/>
        </authorList>
    </citation>
    <scope>NUCLEOTIDE SEQUENCE [LARGE SCALE GENOMIC DNA]</scope>
    <source>
        <strain evidence="7 8">CECT 7031</strain>
    </source>
</reference>
<keyword evidence="8" id="KW-1185">Reference proteome</keyword>
<sequence>MAKNTAGLSLKWLLIVSFINNFGMGFVWPLTSVYLHSELHQSMVTIGWVLLANSAGQALGSAISGALFDKFKPINIIKFGVGMMILIQLGLFFYHGWPSYAIFLAFYGLMAGWMGGIINAYGTSVHHYDGRFVYNMLYFTANFGMVFATSLVGPIYSFGVQWLFVVALLMYTILFIIVYLNFDVPLERHVTEHSSSKMTLPRANAIMIGVVIVALIGIWIAYFQWNGSISVYMESVLKLPLWQYSMLWTINGGLVVIFQLIINALNLSTNTRAMWLELIIGMALFVGAFFSISFAKDFAGFVLAMVITTIAEVMVFPMLPALVNELTPAAVKGRYQGLVTAAPSMGRAIGPVVGGFMIDAHGYINMFRAMALLVAGVYVIFIGIALLVMRRTKRYV</sequence>
<dbReference type="Proteomes" id="UP000254912">
    <property type="component" value="Unassembled WGS sequence"/>
</dbReference>
<evidence type="ECO:0000313" key="8">
    <source>
        <dbReference type="Proteomes" id="UP000254912"/>
    </source>
</evidence>
<dbReference type="PANTHER" id="PTHR23517">
    <property type="entry name" value="RESISTANCE PROTEIN MDTM, PUTATIVE-RELATED-RELATED"/>
    <property type="match status" value="1"/>
</dbReference>
<dbReference type="AlphaFoldDB" id="A0A288Q7U2"/>
<dbReference type="InterPro" id="IPR011701">
    <property type="entry name" value="MFS"/>
</dbReference>
<dbReference type="GO" id="GO:0005886">
    <property type="term" value="C:plasma membrane"/>
    <property type="evidence" value="ECO:0007669"/>
    <property type="project" value="UniProtKB-SubCell"/>
</dbReference>
<keyword evidence="3" id="KW-1003">Cell membrane</keyword>
<dbReference type="Pfam" id="PF07690">
    <property type="entry name" value="MFS_1"/>
    <property type="match status" value="1"/>
</dbReference>
<evidence type="ECO:0000256" key="3">
    <source>
        <dbReference type="ARBA" id="ARBA00022475"/>
    </source>
</evidence>
<organism evidence="7 8">
    <name type="scientific">Weissella soli</name>
    <dbReference type="NCBI Taxonomy" id="155866"/>
    <lineage>
        <taxon>Bacteria</taxon>
        <taxon>Bacillati</taxon>
        <taxon>Bacillota</taxon>
        <taxon>Bacilli</taxon>
        <taxon>Lactobacillales</taxon>
        <taxon>Lactobacillaceae</taxon>
        <taxon>Weissella</taxon>
    </lineage>
</organism>
<keyword evidence="5" id="KW-1133">Transmembrane helix</keyword>
<dbReference type="InterPro" id="IPR020846">
    <property type="entry name" value="MFS_dom"/>
</dbReference>
<evidence type="ECO:0000256" key="2">
    <source>
        <dbReference type="ARBA" id="ARBA00022448"/>
    </source>
</evidence>
<dbReference type="EMBL" id="QRAS01000004">
    <property type="protein sequence ID" value="RDL01538.1"/>
    <property type="molecule type" value="Genomic_DNA"/>
</dbReference>
<dbReference type="Gene3D" id="1.20.1250.20">
    <property type="entry name" value="MFS general substrate transporter like domains"/>
    <property type="match status" value="2"/>
</dbReference>
<evidence type="ECO:0000256" key="6">
    <source>
        <dbReference type="ARBA" id="ARBA00023136"/>
    </source>
</evidence>
<protein>
    <submittedName>
        <fullName evidence="7">MFS transporter</fullName>
    </submittedName>
</protein>
<dbReference type="KEGG" id="wso:WSWS_00289"/>
<dbReference type="InterPro" id="IPR050171">
    <property type="entry name" value="MFS_Transporters"/>
</dbReference>
<comment type="caution">
    <text evidence="7">The sequence shown here is derived from an EMBL/GenBank/DDBJ whole genome shotgun (WGS) entry which is preliminary data.</text>
</comment>
<keyword evidence="4" id="KW-0812">Transmembrane</keyword>
<keyword evidence="2" id="KW-0813">Transport</keyword>
<keyword evidence="6" id="KW-0472">Membrane</keyword>
<evidence type="ECO:0000256" key="1">
    <source>
        <dbReference type="ARBA" id="ARBA00004651"/>
    </source>
</evidence>
<dbReference type="GeneID" id="94545499"/>
<name>A0A288Q7U2_9LACO</name>
<dbReference type="InterPro" id="IPR036259">
    <property type="entry name" value="MFS_trans_sf"/>
</dbReference>
<accession>A0A288Q7U2</accession>
<evidence type="ECO:0000256" key="4">
    <source>
        <dbReference type="ARBA" id="ARBA00022692"/>
    </source>
</evidence>
<dbReference type="SUPFAM" id="SSF103473">
    <property type="entry name" value="MFS general substrate transporter"/>
    <property type="match status" value="1"/>
</dbReference>
<comment type="subcellular location">
    <subcellularLocation>
        <location evidence="1">Cell membrane</location>
        <topology evidence="1">Multi-pass membrane protein</topology>
    </subcellularLocation>
</comment>